<dbReference type="PRINTS" id="PR00080">
    <property type="entry name" value="SDRFAMILY"/>
</dbReference>
<evidence type="ECO:0000313" key="3">
    <source>
        <dbReference type="EMBL" id="GIG32008.1"/>
    </source>
</evidence>
<dbReference type="Gene3D" id="3.40.50.720">
    <property type="entry name" value="NAD(P)-binding Rossmann-like Domain"/>
    <property type="match status" value="1"/>
</dbReference>
<dbReference type="Pfam" id="PF13561">
    <property type="entry name" value="adh_short_C2"/>
    <property type="match status" value="1"/>
</dbReference>
<dbReference type="CDD" id="cd05233">
    <property type="entry name" value="SDR_c"/>
    <property type="match status" value="1"/>
</dbReference>
<dbReference type="InterPro" id="IPR002347">
    <property type="entry name" value="SDR_fam"/>
</dbReference>
<reference evidence="3 6" key="2">
    <citation type="submission" date="2021-01" db="EMBL/GenBank/DDBJ databases">
        <title>Whole genome shotgun sequence of Cellulomonas oligotrophica NBRC 109435.</title>
        <authorList>
            <person name="Komaki H."/>
            <person name="Tamura T."/>
        </authorList>
    </citation>
    <scope>NUCLEOTIDE SEQUENCE [LARGE SCALE GENOMIC DNA]</scope>
    <source>
        <strain evidence="3 6">NBRC 109435</strain>
    </source>
</reference>
<dbReference type="RefSeq" id="WP_140458789.1">
    <property type="nucleotide sequence ID" value="NZ_BAABFI010000003.1"/>
</dbReference>
<dbReference type="Proteomes" id="UP000577956">
    <property type="component" value="Unassembled WGS sequence"/>
</dbReference>
<name>A0A7Y9FCR2_9CELL</name>
<sequence length="241" mass="24606">MARTVVVTGGGTGMGRAITERFVASGDHVVVVGRRQDVLDRIVAAHPDRVRAVRADLTDDDDVLHAVDALDGGQVDVLVNNASGFPAVDGEGLPGRFARLRATLDANLLSAVLLTEALWPSLARPGGRVVSISSIAAQRGGGGAYAVAKAGLVGWGYDLAARGGPEGITANTVSPGYVQDTELFSPQGRSGRHDALVAQTLLGRAGVPDDVAGAVHWLASPDAAWITGQVLAVNGGARLGP</sequence>
<evidence type="ECO:0000256" key="2">
    <source>
        <dbReference type="ARBA" id="ARBA00023002"/>
    </source>
</evidence>
<dbReference type="EMBL" id="BONN01000002">
    <property type="protein sequence ID" value="GIG32008.1"/>
    <property type="molecule type" value="Genomic_DNA"/>
</dbReference>
<dbReference type="PRINTS" id="PR00081">
    <property type="entry name" value="GDHRDH"/>
</dbReference>
<dbReference type="GO" id="GO:0004316">
    <property type="term" value="F:3-oxoacyl-[acyl-carrier-protein] reductase (NADPH) activity"/>
    <property type="evidence" value="ECO:0007669"/>
    <property type="project" value="UniProtKB-EC"/>
</dbReference>
<dbReference type="Proteomes" id="UP000618382">
    <property type="component" value="Unassembled WGS sequence"/>
</dbReference>
<dbReference type="EC" id="1.1.1.100" evidence="4"/>
<keyword evidence="2 4" id="KW-0560">Oxidoreductase</keyword>
<keyword evidence="6" id="KW-1185">Reference proteome</keyword>
<dbReference type="SUPFAM" id="SSF51735">
    <property type="entry name" value="NAD(P)-binding Rossmann-fold domains"/>
    <property type="match status" value="1"/>
</dbReference>
<organism evidence="4 5">
    <name type="scientific">Cellulomonas oligotrophica</name>
    <dbReference type="NCBI Taxonomy" id="931536"/>
    <lineage>
        <taxon>Bacteria</taxon>
        <taxon>Bacillati</taxon>
        <taxon>Actinomycetota</taxon>
        <taxon>Actinomycetes</taxon>
        <taxon>Micrococcales</taxon>
        <taxon>Cellulomonadaceae</taxon>
        <taxon>Cellulomonas</taxon>
    </lineage>
</organism>
<dbReference type="AlphaFoldDB" id="A0A7Y9FCR2"/>
<reference evidence="4 5" key="1">
    <citation type="submission" date="2020-07" db="EMBL/GenBank/DDBJ databases">
        <title>Sequencing the genomes of 1000 actinobacteria strains.</title>
        <authorList>
            <person name="Klenk H.-P."/>
        </authorList>
    </citation>
    <scope>NUCLEOTIDE SEQUENCE [LARGE SCALE GENOMIC DNA]</scope>
    <source>
        <strain evidence="4 5">DSM 24482</strain>
    </source>
</reference>
<evidence type="ECO:0000313" key="4">
    <source>
        <dbReference type="EMBL" id="NYD84938.1"/>
    </source>
</evidence>
<gene>
    <name evidence="3" type="primary">fabG_2</name>
    <name evidence="4" type="ORF">BKA21_000487</name>
    <name evidence="3" type="ORF">Col01nite_11670</name>
</gene>
<evidence type="ECO:0000313" key="5">
    <source>
        <dbReference type="Proteomes" id="UP000577956"/>
    </source>
</evidence>
<comment type="caution">
    <text evidence="4">The sequence shown here is derived from an EMBL/GenBank/DDBJ whole genome shotgun (WGS) entry which is preliminary data.</text>
</comment>
<comment type="similarity">
    <text evidence="1">Belongs to the short-chain dehydrogenases/reductases (SDR) family.</text>
</comment>
<dbReference type="InterPro" id="IPR036291">
    <property type="entry name" value="NAD(P)-bd_dom_sf"/>
</dbReference>
<evidence type="ECO:0000313" key="6">
    <source>
        <dbReference type="Proteomes" id="UP000618382"/>
    </source>
</evidence>
<evidence type="ECO:0000256" key="1">
    <source>
        <dbReference type="ARBA" id="ARBA00006484"/>
    </source>
</evidence>
<protein>
    <submittedName>
        <fullName evidence="3">3-oxoacyl-ACP reductase</fullName>
    </submittedName>
    <submittedName>
        <fullName evidence="4">3-oxoacyl-[acyl-carrier protein] reductase</fullName>
        <ecNumber evidence="4">1.1.1.100</ecNumber>
    </submittedName>
</protein>
<accession>A0A7Y9FCR2</accession>
<dbReference type="PROSITE" id="PS00061">
    <property type="entry name" value="ADH_SHORT"/>
    <property type="match status" value="1"/>
</dbReference>
<dbReference type="InterPro" id="IPR020904">
    <property type="entry name" value="Sc_DH/Rdtase_CS"/>
</dbReference>
<dbReference type="PANTHER" id="PTHR42760:SF133">
    <property type="entry name" value="3-OXOACYL-[ACYL-CARRIER-PROTEIN] REDUCTASE"/>
    <property type="match status" value="1"/>
</dbReference>
<dbReference type="PANTHER" id="PTHR42760">
    <property type="entry name" value="SHORT-CHAIN DEHYDROGENASES/REDUCTASES FAMILY MEMBER"/>
    <property type="match status" value="1"/>
</dbReference>
<proteinExistence type="inferred from homology"/>
<dbReference type="EMBL" id="JACCBK010000001">
    <property type="protein sequence ID" value="NYD84938.1"/>
    <property type="molecule type" value="Genomic_DNA"/>
</dbReference>